<dbReference type="AlphaFoldDB" id="A0A026W6A2"/>
<gene>
    <name evidence="1" type="ORF">X777_10440</name>
</gene>
<keyword evidence="2" id="KW-1185">Reference proteome</keyword>
<dbReference type="Proteomes" id="UP000053097">
    <property type="component" value="Unassembled WGS sequence"/>
</dbReference>
<dbReference type="EMBL" id="KK107417">
    <property type="protein sequence ID" value="EZA51131.1"/>
    <property type="molecule type" value="Genomic_DNA"/>
</dbReference>
<accession>A0A026W6A2</accession>
<evidence type="ECO:0000313" key="2">
    <source>
        <dbReference type="Proteomes" id="UP000053097"/>
    </source>
</evidence>
<reference evidence="1 2" key="1">
    <citation type="journal article" date="2014" name="Curr. Biol.">
        <title>The genome of the clonal raider ant Cerapachys biroi.</title>
        <authorList>
            <person name="Oxley P.R."/>
            <person name="Ji L."/>
            <person name="Fetter-Pruneda I."/>
            <person name="McKenzie S.K."/>
            <person name="Li C."/>
            <person name="Hu H."/>
            <person name="Zhang G."/>
            <person name="Kronauer D.J."/>
        </authorList>
    </citation>
    <scope>NUCLEOTIDE SEQUENCE [LARGE SCALE GENOMIC DNA]</scope>
</reference>
<feature type="non-terminal residue" evidence="1">
    <location>
        <position position="1"/>
    </location>
</feature>
<proteinExistence type="predicted"/>
<protein>
    <submittedName>
        <fullName evidence="1">Uncharacterized protein</fullName>
    </submittedName>
</protein>
<evidence type="ECO:0000313" key="1">
    <source>
        <dbReference type="EMBL" id="EZA51131.1"/>
    </source>
</evidence>
<sequence length="107" mass="12844">DTQDAMREHFLMGRHSLVDCFYLCQTYARIPKHLMRDNANLLILFRQDGTNLRHVCNVHVNTDMTFEEFVALCRDCWRRRYGFFVIDKDSALRNGRYRRGFTEYALS</sequence>
<name>A0A026W6A2_OOCBI</name>
<organism evidence="1 2">
    <name type="scientific">Ooceraea biroi</name>
    <name type="common">Clonal raider ant</name>
    <name type="synonym">Cerapachys biroi</name>
    <dbReference type="NCBI Taxonomy" id="2015173"/>
    <lineage>
        <taxon>Eukaryota</taxon>
        <taxon>Metazoa</taxon>
        <taxon>Ecdysozoa</taxon>
        <taxon>Arthropoda</taxon>
        <taxon>Hexapoda</taxon>
        <taxon>Insecta</taxon>
        <taxon>Pterygota</taxon>
        <taxon>Neoptera</taxon>
        <taxon>Endopterygota</taxon>
        <taxon>Hymenoptera</taxon>
        <taxon>Apocrita</taxon>
        <taxon>Aculeata</taxon>
        <taxon>Formicoidea</taxon>
        <taxon>Formicidae</taxon>
        <taxon>Dorylinae</taxon>
        <taxon>Ooceraea</taxon>
    </lineage>
</organism>